<dbReference type="InterPro" id="IPR011701">
    <property type="entry name" value="MFS"/>
</dbReference>
<reference evidence="3" key="2">
    <citation type="journal article" date="2014" name="ISME J.">
        <title>Microbial stratification in low pH oxic and suboxic macroscopic growths along an acid mine drainage.</title>
        <authorList>
            <person name="Mendez-Garcia C."/>
            <person name="Mesa V."/>
            <person name="Sprenger R.R."/>
            <person name="Richter M."/>
            <person name="Diez M.S."/>
            <person name="Solano J."/>
            <person name="Bargiela R."/>
            <person name="Golyshina O.V."/>
            <person name="Manteca A."/>
            <person name="Ramos J.L."/>
            <person name="Gallego J.R."/>
            <person name="Llorente I."/>
            <person name="Martins Dos Santos V.A."/>
            <person name="Jensen O.N."/>
            <person name="Pelaez A.I."/>
            <person name="Sanchez J."/>
            <person name="Ferrer M."/>
        </authorList>
    </citation>
    <scope>NUCLEOTIDE SEQUENCE</scope>
</reference>
<feature type="non-terminal residue" evidence="3">
    <location>
        <position position="167"/>
    </location>
</feature>
<dbReference type="GO" id="GO:0022857">
    <property type="term" value="F:transmembrane transporter activity"/>
    <property type="evidence" value="ECO:0007669"/>
    <property type="project" value="InterPro"/>
</dbReference>
<dbReference type="InterPro" id="IPR020846">
    <property type="entry name" value="MFS_dom"/>
</dbReference>
<dbReference type="PROSITE" id="PS50850">
    <property type="entry name" value="MFS"/>
    <property type="match status" value="1"/>
</dbReference>
<feature type="non-terminal residue" evidence="3">
    <location>
        <position position="1"/>
    </location>
</feature>
<feature type="transmembrane region" description="Helical" evidence="1">
    <location>
        <begin position="145"/>
        <end position="164"/>
    </location>
</feature>
<dbReference type="Pfam" id="PF07690">
    <property type="entry name" value="MFS_1"/>
    <property type="match status" value="1"/>
</dbReference>
<comment type="caution">
    <text evidence="3">The sequence shown here is derived from an EMBL/GenBank/DDBJ whole genome shotgun (WGS) entry which is preliminary data.</text>
</comment>
<feature type="transmembrane region" description="Helical" evidence="1">
    <location>
        <begin position="14"/>
        <end position="32"/>
    </location>
</feature>
<reference evidence="3" key="1">
    <citation type="submission" date="2013-08" db="EMBL/GenBank/DDBJ databases">
        <authorList>
            <person name="Mendez C."/>
            <person name="Richter M."/>
            <person name="Ferrer M."/>
            <person name="Sanchez J."/>
        </authorList>
    </citation>
    <scope>NUCLEOTIDE SEQUENCE</scope>
</reference>
<dbReference type="EMBL" id="AUZX01010702">
    <property type="protein sequence ID" value="EQD46551.1"/>
    <property type="molecule type" value="Genomic_DNA"/>
</dbReference>
<dbReference type="Gene3D" id="1.20.1250.20">
    <property type="entry name" value="MFS general substrate transporter like domains"/>
    <property type="match status" value="1"/>
</dbReference>
<dbReference type="AlphaFoldDB" id="T0ZEF8"/>
<dbReference type="PANTHER" id="PTHR23520">
    <property type="entry name" value="TRANSPORTER, PUTATIVE (AFU_ORTHOLOGUE AFUA_3G04000)-RELATED"/>
    <property type="match status" value="1"/>
</dbReference>
<evidence type="ECO:0000256" key="1">
    <source>
        <dbReference type="SAM" id="Phobius"/>
    </source>
</evidence>
<dbReference type="SUPFAM" id="SSF103473">
    <property type="entry name" value="MFS general substrate transporter"/>
    <property type="match status" value="1"/>
</dbReference>
<name>T0ZEF8_9ZZZZ</name>
<keyword evidence="1" id="KW-1133">Transmembrane helix</keyword>
<accession>T0ZEF8</accession>
<evidence type="ECO:0000313" key="3">
    <source>
        <dbReference type="EMBL" id="EQD46551.1"/>
    </source>
</evidence>
<feature type="transmembrane region" description="Helical" evidence="1">
    <location>
        <begin position="77"/>
        <end position="100"/>
    </location>
</feature>
<feature type="transmembrane region" description="Helical" evidence="1">
    <location>
        <begin position="44"/>
        <end position="65"/>
    </location>
</feature>
<sequence length="167" mass="17087">GEDGERRAGDARRILWAQGVRAFAYGLAALLLGTTLDRLGLTGLQAGAVLAAVAAGSVLSSVAVARAGDRIGRRRMYLILCLLLGASGVIFAYATSWWLFTVAALTGTVSTEVIASGPFASLDQAMLAGEPDRARRLGVFGRYNAVAAAAGSLGALAVGGPGLLRRI</sequence>
<keyword evidence="1" id="KW-0472">Membrane</keyword>
<gene>
    <name evidence="3" type="ORF">B1A_14579</name>
</gene>
<protein>
    <submittedName>
        <fullName evidence="3">Major facilitator superfamily MFS-1</fullName>
    </submittedName>
</protein>
<proteinExistence type="predicted"/>
<evidence type="ECO:0000259" key="2">
    <source>
        <dbReference type="PROSITE" id="PS50850"/>
    </source>
</evidence>
<keyword evidence="1" id="KW-0812">Transmembrane</keyword>
<feature type="domain" description="Major facilitator superfamily (MFS) profile" evidence="2">
    <location>
        <begin position="1"/>
        <end position="167"/>
    </location>
</feature>
<dbReference type="PANTHER" id="PTHR23520:SF5">
    <property type="entry name" value="TRANSPORTER, PUTATIVE (AFU_ORTHOLOGUE AFUA_3G04000)-RELATED"/>
    <property type="match status" value="1"/>
</dbReference>
<organism evidence="3">
    <name type="scientific">mine drainage metagenome</name>
    <dbReference type="NCBI Taxonomy" id="410659"/>
    <lineage>
        <taxon>unclassified sequences</taxon>
        <taxon>metagenomes</taxon>
        <taxon>ecological metagenomes</taxon>
    </lineage>
</organism>
<dbReference type="InterPro" id="IPR036259">
    <property type="entry name" value="MFS_trans_sf"/>
</dbReference>